<dbReference type="Pfam" id="PF08241">
    <property type="entry name" value="Methyltransf_11"/>
    <property type="match status" value="1"/>
</dbReference>
<reference evidence="3 4" key="1">
    <citation type="submission" date="2020-08" db="EMBL/GenBank/DDBJ databases">
        <title>Genomic Encyclopedia of Type Strains, Phase III (KMG-III): the genomes of soil and plant-associated and newly described type strains.</title>
        <authorList>
            <person name="Whitman W."/>
        </authorList>
    </citation>
    <scope>NUCLEOTIDE SEQUENCE [LARGE SCALE GENOMIC DNA]</scope>
    <source>
        <strain evidence="3 4">CECT 8075</strain>
    </source>
</reference>
<protein>
    <submittedName>
        <fullName evidence="3">SAM-dependent methyltransferase</fullName>
    </submittedName>
</protein>
<dbReference type="InterPro" id="IPR013216">
    <property type="entry name" value="Methyltransf_11"/>
</dbReference>
<dbReference type="SUPFAM" id="SSF53335">
    <property type="entry name" value="S-adenosyl-L-methionine-dependent methyltransferases"/>
    <property type="match status" value="1"/>
</dbReference>
<evidence type="ECO:0000313" key="4">
    <source>
        <dbReference type="Proteomes" id="UP000536179"/>
    </source>
</evidence>
<feature type="domain" description="Methyltransferase type 11" evidence="2">
    <location>
        <begin position="65"/>
        <end position="160"/>
    </location>
</feature>
<comment type="caution">
    <text evidence="3">The sequence shown here is derived from an EMBL/GenBank/DDBJ whole genome shotgun (WGS) entry which is preliminary data.</text>
</comment>
<evidence type="ECO:0000256" key="1">
    <source>
        <dbReference type="SAM" id="MobiDB-lite"/>
    </source>
</evidence>
<keyword evidence="4" id="KW-1185">Reference proteome</keyword>
<evidence type="ECO:0000259" key="2">
    <source>
        <dbReference type="Pfam" id="PF08241"/>
    </source>
</evidence>
<name>A0A7W5DUR0_9BACT</name>
<dbReference type="AlphaFoldDB" id="A0A7W5DUR0"/>
<organism evidence="3 4">
    <name type="scientific">Aporhodopirellula rubra</name>
    <dbReference type="NCBI Taxonomy" id="980271"/>
    <lineage>
        <taxon>Bacteria</taxon>
        <taxon>Pseudomonadati</taxon>
        <taxon>Planctomycetota</taxon>
        <taxon>Planctomycetia</taxon>
        <taxon>Pirellulales</taxon>
        <taxon>Pirellulaceae</taxon>
        <taxon>Aporhodopirellula</taxon>
    </lineage>
</organism>
<dbReference type="InterPro" id="IPR029063">
    <property type="entry name" value="SAM-dependent_MTases_sf"/>
</dbReference>
<dbReference type="Gene3D" id="3.40.50.150">
    <property type="entry name" value="Vaccinia Virus protein VP39"/>
    <property type="match status" value="1"/>
</dbReference>
<feature type="compositionally biased region" description="Polar residues" evidence="1">
    <location>
        <begin position="269"/>
        <end position="278"/>
    </location>
</feature>
<feature type="region of interest" description="Disordered" evidence="1">
    <location>
        <begin position="269"/>
        <end position="288"/>
    </location>
</feature>
<gene>
    <name evidence="3" type="ORF">FHS27_000492</name>
</gene>
<dbReference type="PANTHER" id="PTHR42912:SF45">
    <property type="entry name" value="23S RRNA (GUANINE(745)-N(1))-METHYLTRANSFERASE"/>
    <property type="match status" value="1"/>
</dbReference>
<sequence length="288" mass="31645">MSIRSDASSIPRENVLRSNRECYQRMTAADAPLCRIVSDEELAEPLKTVDRIGWLGGNIRGWKVLCLAAGGGRQSCLYAAAGADVTVVDLSPAMLELDRQAAARRKYSVRLFEGSMDDLSMLPPQSFDLVVHPVSSCYLPDVAAIYAQVARVTRPGGLYISQHKSPVSLQGSMQRGNGHYELRHDYYRTDPVPPPDMSNPVSSRLRESGAVEFLHRWEQLIGGLCRNGFVVEDLVEPLHASADAAPDTFADRARVIAPYVRIKARRNVATSADSSVPSPTEPTIWLPQ</sequence>
<dbReference type="Proteomes" id="UP000536179">
    <property type="component" value="Unassembled WGS sequence"/>
</dbReference>
<keyword evidence="3" id="KW-0489">Methyltransferase</keyword>
<keyword evidence="3" id="KW-0808">Transferase</keyword>
<evidence type="ECO:0000313" key="3">
    <source>
        <dbReference type="EMBL" id="MBB3204725.1"/>
    </source>
</evidence>
<dbReference type="InterPro" id="IPR050508">
    <property type="entry name" value="Methyltransf_Superfamily"/>
</dbReference>
<dbReference type="CDD" id="cd02440">
    <property type="entry name" value="AdoMet_MTases"/>
    <property type="match status" value="1"/>
</dbReference>
<accession>A0A7W5DUR0</accession>
<dbReference type="GO" id="GO:0032259">
    <property type="term" value="P:methylation"/>
    <property type="evidence" value="ECO:0007669"/>
    <property type="project" value="UniProtKB-KW"/>
</dbReference>
<dbReference type="PANTHER" id="PTHR42912">
    <property type="entry name" value="METHYLTRANSFERASE"/>
    <property type="match status" value="1"/>
</dbReference>
<dbReference type="EMBL" id="JACHXU010000002">
    <property type="protein sequence ID" value="MBB3204725.1"/>
    <property type="molecule type" value="Genomic_DNA"/>
</dbReference>
<proteinExistence type="predicted"/>
<dbReference type="GO" id="GO:0008757">
    <property type="term" value="F:S-adenosylmethionine-dependent methyltransferase activity"/>
    <property type="evidence" value="ECO:0007669"/>
    <property type="project" value="InterPro"/>
</dbReference>